<dbReference type="CDD" id="cd01335">
    <property type="entry name" value="Radical_SAM"/>
    <property type="match status" value="1"/>
</dbReference>
<reference evidence="6" key="1">
    <citation type="journal article" date="2021" name="PeerJ">
        <title>Extensive microbial diversity within the chicken gut microbiome revealed by metagenomics and culture.</title>
        <authorList>
            <person name="Gilroy R."/>
            <person name="Ravi A."/>
            <person name="Getino M."/>
            <person name="Pursley I."/>
            <person name="Horton D.L."/>
            <person name="Alikhan N.F."/>
            <person name="Baker D."/>
            <person name="Gharbi K."/>
            <person name="Hall N."/>
            <person name="Watson M."/>
            <person name="Adriaenssens E.M."/>
            <person name="Foster-Nyarko E."/>
            <person name="Jarju S."/>
            <person name="Secka A."/>
            <person name="Antonio M."/>
            <person name="Oren A."/>
            <person name="Chaudhuri R.R."/>
            <person name="La Ragione R."/>
            <person name="Hildebrand F."/>
            <person name="Pallen M.J."/>
        </authorList>
    </citation>
    <scope>NUCLEOTIDE SEQUENCE</scope>
    <source>
        <strain evidence="6">CHK187-11901</strain>
    </source>
</reference>
<keyword evidence="2" id="KW-0479">Metal-binding</keyword>
<dbReference type="InterPro" id="IPR013785">
    <property type="entry name" value="Aldolase_TIM"/>
</dbReference>
<dbReference type="AlphaFoldDB" id="A0A9D2NQ48"/>
<dbReference type="Proteomes" id="UP000823896">
    <property type="component" value="Unassembled WGS sequence"/>
</dbReference>
<protein>
    <submittedName>
        <fullName evidence="6">Radical SAM protein</fullName>
    </submittedName>
</protein>
<dbReference type="EMBL" id="DWWM01000010">
    <property type="protein sequence ID" value="HJC35884.1"/>
    <property type="molecule type" value="Genomic_DNA"/>
</dbReference>
<evidence type="ECO:0000256" key="2">
    <source>
        <dbReference type="ARBA" id="ARBA00022723"/>
    </source>
</evidence>
<evidence type="ECO:0000256" key="4">
    <source>
        <dbReference type="ARBA" id="ARBA00023014"/>
    </source>
</evidence>
<dbReference type="SFLD" id="SFLDG01067">
    <property type="entry name" value="SPASM/twitch_domain_containing"/>
    <property type="match status" value="1"/>
</dbReference>
<proteinExistence type="predicted"/>
<name>A0A9D2NQ48_9FIRM</name>
<dbReference type="GO" id="GO:0051536">
    <property type="term" value="F:iron-sulfur cluster binding"/>
    <property type="evidence" value="ECO:0007669"/>
    <property type="project" value="UniProtKB-KW"/>
</dbReference>
<evidence type="ECO:0000313" key="7">
    <source>
        <dbReference type="Proteomes" id="UP000823896"/>
    </source>
</evidence>
<sequence>MEANEFSLEKMLMARAAAQYRPINGSIELLPLCNMNCRMCYVRLSRQEMDKLGALHPVEEWMRVAEEMQKAGVVFMLLTGGEPLLYPGFRELYLKLQELGMILTLNTNGTLIDEDWAAFFGEHRPRRVNITLYGASEATYRSLCRYEGYEKTVRAIKLLRAHDVDVKINGSVVRENFQDMEAMYALAKELDVPVHMDTYMLPGLHDRLLPIDQQSRLSPEDAAWAELQTMKNEYPSEVYEDYRQRKLKQLREPVVSPCNISCMAAHCSFTINWQGRMKPCVMQPEPAVSVFDMGFEAAWKQIIEGAKPLCFNEKCGSCAYRPVCKICVSASLLETGAYDGIPEYLCRQAKAYARLLEEDENAAAIK</sequence>
<evidence type="ECO:0000259" key="5">
    <source>
        <dbReference type="PROSITE" id="PS51918"/>
    </source>
</evidence>
<keyword evidence="1" id="KW-0949">S-adenosyl-L-methionine</keyword>
<dbReference type="SFLD" id="SFLDS00029">
    <property type="entry name" value="Radical_SAM"/>
    <property type="match status" value="1"/>
</dbReference>
<feature type="domain" description="Radical SAM core" evidence="5">
    <location>
        <begin position="19"/>
        <end position="257"/>
    </location>
</feature>
<dbReference type="PANTHER" id="PTHR11228">
    <property type="entry name" value="RADICAL SAM DOMAIN PROTEIN"/>
    <property type="match status" value="1"/>
</dbReference>
<dbReference type="PROSITE" id="PS51918">
    <property type="entry name" value="RADICAL_SAM"/>
    <property type="match status" value="1"/>
</dbReference>
<dbReference type="SMART" id="SM00729">
    <property type="entry name" value="Elp3"/>
    <property type="match status" value="1"/>
</dbReference>
<dbReference type="GO" id="GO:0003824">
    <property type="term" value="F:catalytic activity"/>
    <property type="evidence" value="ECO:0007669"/>
    <property type="project" value="InterPro"/>
</dbReference>
<dbReference type="InterPro" id="IPR058240">
    <property type="entry name" value="rSAM_sf"/>
</dbReference>
<keyword evidence="3" id="KW-0408">Iron</keyword>
<evidence type="ECO:0000313" key="6">
    <source>
        <dbReference type="EMBL" id="HJC35884.1"/>
    </source>
</evidence>
<organism evidence="6 7">
    <name type="scientific">Candidatus Merdibacter merdavium</name>
    <dbReference type="NCBI Taxonomy" id="2838692"/>
    <lineage>
        <taxon>Bacteria</taxon>
        <taxon>Bacillati</taxon>
        <taxon>Bacillota</taxon>
        <taxon>Erysipelotrichia</taxon>
        <taxon>Erysipelotrichales</taxon>
        <taxon>Erysipelotrichaceae</taxon>
        <taxon>Merdibacter</taxon>
    </lineage>
</organism>
<dbReference type="GO" id="GO:0046872">
    <property type="term" value="F:metal ion binding"/>
    <property type="evidence" value="ECO:0007669"/>
    <property type="project" value="UniProtKB-KW"/>
</dbReference>
<dbReference type="Pfam" id="PF04055">
    <property type="entry name" value="Radical_SAM"/>
    <property type="match status" value="1"/>
</dbReference>
<dbReference type="SUPFAM" id="SSF102114">
    <property type="entry name" value="Radical SAM enzymes"/>
    <property type="match status" value="1"/>
</dbReference>
<comment type="caution">
    <text evidence="6">The sequence shown here is derived from an EMBL/GenBank/DDBJ whole genome shotgun (WGS) entry which is preliminary data.</text>
</comment>
<dbReference type="Gene3D" id="3.20.20.70">
    <property type="entry name" value="Aldolase class I"/>
    <property type="match status" value="1"/>
</dbReference>
<dbReference type="SFLD" id="SFLDG01386">
    <property type="entry name" value="main_SPASM_domain-containing"/>
    <property type="match status" value="1"/>
</dbReference>
<accession>A0A9D2NQ48</accession>
<gene>
    <name evidence="6" type="ORF">H9702_01985</name>
</gene>
<evidence type="ECO:0000256" key="1">
    <source>
        <dbReference type="ARBA" id="ARBA00022691"/>
    </source>
</evidence>
<evidence type="ECO:0000256" key="3">
    <source>
        <dbReference type="ARBA" id="ARBA00023004"/>
    </source>
</evidence>
<dbReference type="InterPro" id="IPR007197">
    <property type="entry name" value="rSAM"/>
</dbReference>
<dbReference type="InterPro" id="IPR006638">
    <property type="entry name" value="Elp3/MiaA/NifB-like_rSAM"/>
</dbReference>
<keyword evidence="4" id="KW-0411">Iron-sulfur</keyword>
<dbReference type="PANTHER" id="PTHR11228:SF7">
    <property type="entry name" value="PQQA PEPTIDE CYCLASE"/>
    <property type="match status" value="1"/>
</dbReference>
<dbReference type="InterPro" id="IPR050377">
    <property type="entry name" value="Radical_SAM_PqqE_MftC-like"/>
</dbReference>
<reference evidence="6" key="2">
    <citation type="submission" date="2021-04" db="EMBL/GenBank/DDBJ databases">
        <authorList>
            <person name="Gilroy R."/>
        </authorList>
    </citation>
    <scope>NUCLEOTIDE SEQUENCE</scope>
    <source>
        <strain evidence="6">CHK187-11901</strain>
    </source>
</reference>